<keyword evidence="1" id="KW-0812">Transmembrane</keyword>
<dbReference type="EMBL" id="UINC01019872">
    <property type="protein sequence ID" value="SVA84001.1"/>
    <property type="molecule type" value="Genomic_DNA"/>
</dbReference>
<dbReference type="AlphaFoldDB" id="A0A381Z4Y3"/>
<organism evidence="2">
    <name type="scientific">marine metagenome</name>
    <dbReference type="NCBI Taxonomy" id="408172"/>
    <lineage>
        <taxon>unclassified sequences</taxon>
        <taxon>metagenomes</taxon>
        <taxon>ecological metagenomes</taxon>
    </lineage>
</organism>
<evidence type="ECO:0000313" key="2">
    <source>
        <dbReference type="EMBL" id="SVA84001.1"/>
    </source>
</evidence>
<reference evidence="2" key="1">
    <citation type="submission" date="2018-05" db="EMBL/GenBank/DDBJ databases">
        <authorList>
            <person name="Lanie J.A."/>
            <person name="Ng W.-L."/>
            <person name="Kazmierczak K.M."/>
            <person name="Andrzejewski T.M."/>
            <person name="Davidsen T.M."/>
            <person name="Wayne K.J."/>
            <person name="Tettelin H."/>
            <person name="Glass J.I."/>
            <person name="Rusch D."/>
            <person name="Podicherti R."/>
            <person name="Tsui H.-C.T."/>
            <person name="Winkler M.E."/>
        </authorList>
    </citation>
    <scope>NUCLEOTIDE SEQUENCE</scope>
</reference>
<keyword evidence="1" id="KW-1133">Transmembrane helix</keyword>
<evidence type="ECO:0000256" key="1">
    <source>
        <dbReference type="SAM" id="Phobius"/>
    </source>
</evidence>
<accession>A0A381Z4Y3</accession>
<proteinExistence type="predicted"/>
<gene>
    <name evidence="2" type="ORF">METZ01_LOCUS136855</name>
</gene>
<feature type="transmembrane region" description="Helical" evidence="1">
    <location>
        <begin position="7"/>
        <end position="33"/>
    </location>
</feature>
<name>A0A381Z4Y3_9ZZZZ</name>
<sequence length="576" mass="65613">MKNIPFFIKFLGGSVLFVFAGILVFSTYINLFLLESIANTLSQITKTKVDVNSIDVGFREGLVLKINDIKIHSNYKNRKLFSAKEVSVVITYSSLFSENIKIKKSYVRQPNVYLQNLLHEYEKLFPDFYLRKMVGSYITNDKNLVESFKNNKSYGKLIPINLPSMSGSNLLPIESKNSSKNIVHVRMEKKLKNIVMHSVKSIKSVEVVQARILSEEAKSLFLLDGLSGSFRVRILNSKKENFNLEIDKINFITEKYGVKGKILAENLFSEDALIQTDVVFFSSHIVDGVKIKFQLPLKKVDNFESLVRHIDLTGLFFTRNLGVQYAIVNSHIPTLEMRFELRKGMVSYNFAAVCPKGYAQKTKFAEGVITFKGTGSLNVKNETHITLMLNPHFRVNDCESPDYFKWLNKLSKLKVFKEQNFISTNAHGTASLTIDYLLPTKDFSARGSLNIKDLILLAPSKNTKRNPREIQILSITDNRITLSLKNKELTFKTDDKFLEGDIGSHGAIDFSLSISNGFLTIKNISMINRFLSFSSQGQLNIIDKTLLGELNFIQKHKKEKRYRFKLEGFSQFGGKL</sequence>
<keyword evidence="1" id="KW-0472">Membrane</keyword>
<protein>
    <submittedName>
        <fullName evidence="2">Uncharacterized protein</fullName>
    </submittedName>
</protein>